<dbReference type="Proteomes" id="UP000298061">
    <property type="component" value="Unassembled WGS sequence"/>
</dbReference>
<organism evidence="2 3">
    <name type="scientific">Hericium alpestre</name>
    <dbReference type="NCBI Taxonomy" id="135208"/>
    <lineage>
        <taxon>Eukaryota</taxon>
        <taxon>Fungi</taxon>
        <taxon>Dikarya</taxon>
        <taxon>Basidiomycota</taxon>
        <taxon>Agaricomycotina</taxon>
        <taxon>Agaricomycetes</taxon>
        <taxon>Russulales</taxon>
        <taxon>Hericiaceae</taxon>
        <taxon>Hericium</taxon>
    </lineage>
</organism>
<sequence>MQTRALRMISLLWLIGSTLADHDLATLLKAAFLDGFNLAYCLCNGKADNSCLGDELYAALETASLEWSKQLVESPSTTLYPYNKGFIPPEVVPREYSDEALRPHTPCGEAKIRKLNVKNDYLDLLKPPIDGLIAIPATKYTRFIVEQIAGKFRMGSIDEGIWKVPPRSSMCSFAIEHVLHWF</sequence>
<proteinExistence type="predicted"/>
<keyword evidence="3" id="KW-1185">Reference proteome</keyword>
<reference evidence="2 3" key="1">
    <citation type="submission" date="2019-02" db="EMBL/GenBank/DDBJ databases">
        <title>Genome sequencing of the rare red list fungi Hericium alpestre (H. flagellum).</title>
        <authorList>
            <person name="Buettner E."/>
            <person name="Kellner H."/>
        </authorList>
    </citation>
    <scope>NUCLEOTIDE SEQUENCE [LARGE SCALE GENOMIC DNA]</scope>
    <source>
        <strain evidence="2 3">DSM 108284</strain>
    </source>
</reference>
<dbReference type="EMBL" id="SFCI01000555">
    <property type="protein sequence ID" value="TFY79127.1"/>
    <property type="molecule type" value="Genomic_DNA"/>
</dbReference>
<dbReference type="AlphaFoldDB" id="A0A4Y9ZYG3"/>
<evidence type="ECO:0000313" key="3">
    <source>
        <dbReference type="Proteomes" id="UP000298061"/>
    </source>
</evidence>
<keyword evidence="1" id="KW-0732">Signal</keyword>
<gene>
    <name evidence="2" type="ORF">EWM64_g4884</name>
</gene>
<comment type="caution">
    <text evidence="2">The sequence shown here is derived from an EMBL/GenBank/DDBJ whole genome shotgun (WGS) entry which is preliminary data.</text>
</comment>
<name>A0A4Y9ZYG3_9AGAM</name>
<feature type="signal peptide" evidence="1">
    <location>
        <begin position="1"/>
        <end position="20"/>
    </location>
</feature>
<protein>
    <submittedName>
        <fullName evidence="2">Uncharacterized protein</fullName>
    </submittedName>
</protein>
<evidence type="ECO:0000256" key="1">
    <source>
        <dbReference type="SAM" id="SignalP"/>
    </source>
</evidence>
<evidence type="ECO:0000313" key="2">
    <source>
        <dbReference type="EMBL" id="TFY79127.1"/>
    </source>
</evidence>
<accession>A0A4Y9ZYG3</accession>
<feature type="chain" id="PRO_5021272649" evidence="1">
    <location>
        <begin position="21"/>
        <end position="182"/>
    </location>
</feature>